<dbReference type="AlphaFoldDB" id="A0A432W6D9"/>
<evidence type="ECO:0000256" key="3">
    <source>
        <dbReference type="ARBA" id="ARBA00022989"/>
    </source>
</evidence>
<keyword evidence="5 7" id="KW-0456">Lyase</keyword>
<dbReference type="GO" id="GO:0071555">
    <property type="term" value="P:cell wall organization"/>
    <property type="evidence" value="ECO:0007669"/>
    <property type="project" value="UniProtKB-KW"/>
</dbReference>
<proteinExistence type="inferred from homology"/>
<dbReference type="CDD" id="cd08010">
    <property type="entry name" value="MltG_like"/>
    <property type="match status" value="1"/>
</dbReference>
<dbReference type="GO" id="GO:0008932">
    <property type="term" value="F:lytic endotransglycosylase activity"/>
    <property type="evidence" value="ECO:0007669"/>
    <property type="project" value="UniProtKB-UniRule"/>
</dbReference>
<evidence type="ECO:0000256" key="1">
    <source>
        <dbReference type="ARBA" id="ARBA00022475"/>
    </source>
</evidence>
<keyword evidence="4 7" id="KW-0472">Membrane</keyword>
<comment type="caution">
    <text evidence="8">The sequence shown here is derived from an EMBL/GenBank/DDBJ whole genome shotgun (WGS) entry which is preliminary data.</text>
</comment>
<dbReference type="Gene3D" id="3.30.1490.480">
    <property type="entry name" value="Endolytic murein transglycosylase"/>
    <property type="match status" value="1"/>
</dbReference>
<protein>
    <recommendedName>
        <fullName evidence="7">Endolytic murein transglycosylase</fullName>
        <ecNumber evidence="7">4.2.2.29</ecNumber>
    </recommendedName>
    <alternativeName>
        <fullName evidence="7">Peptidoglycan lytic transglycosylase</fullName>
    </alternativeName>
    <alternativeName>
        <fullName evidence="7">Peptidoglycan polymerization terminase</fullName>
    </alternativeName>
</protein>
<dbReference type="GO" id="GO:0009252">
    <property type="term" value="P:peptidoglycan biosynthetic process"/>
    <property type="evidence" value="ECO:0007669"/>
    <property type="project" value="UniProtKB-UniRule"/>
</dbReference>
<dbReference type="EC" id="4.2.2.29" evidence="7"/>
<evidence type="ECO:0000256" key="2">
    <source>
        <dbReference type="ARBA" id="ARBA00022692"/>
    </source>
</evidence>
<dbReference type="Proteomes" id="UP000288293">
    <property type="component" value="Unassembled WGS sequence"/>
</dbReference>
<dbReference type="RefSeq" id="WP_126802411.1">
    <property type="nucleotide sequence ID" value="NZ_PIPL01000001.1"/>
</dbReference>
<feature type="transmembrane region" description="Helical" evidence="7">
    <location>
        <begin position="7"/>
        <end position="30"/>
    </location>
</feature>
<keyword evidence="2 7" id="KW-0812">Transmembrane</keyword>
<dbReference type="OrthoDB" id="9814591at2"/>
<reference evidence="8 9" key="1">
    <citation type="journal article" date="2011" name="Front. Microbiol.">
        <title>Genomic signatures of strain selection and enhancement in Bacillus atrophaeus var. globigii, a historical biowarfare simulant.</title>
        <authorList>
            <person name="Gibbons H.S."/>
            <person name="Broomall S.M."/>
            <person name="McNew L.A."/>
            <person name="Daligault H."/>
            <person name="Chapman C."/>
            <person name="Bruce D."/>
            <person name="Karavis M."/>
            <person name="Krepps M."/>
            <person name="McGregor P.A."/>
            <person name="Hong C."/>
            <person name="Park K.H."/>
            <person name="Akmal A."/>
            <person name="Feldman A."/>
            <person name="Lin J.S."/>
            <person name="Chang W.E."/>
            <person name="Higgs B.W."/>
            <person name="Demirev P."/>
            <person name="Lindquist J."/>
            <person name="Liem A."/>
            <person name="Fochler E."/>
            <person name="Read T.D."/>
            <person name="Tapia R."/>
            <person name="Johnson S."/>
            <person name="Bishop-Lilly K.A."/>
            <person name="Detter C."/>
            <person name="Han C."/>
            <person name="Sozhamannan S."/>
            <person name="Rosenzweig C.N."/>
            <person name="Skowronski E.W."/>
        </authorList>
    </citation>
    <scope>NUCLEOTIDE SEQUENCE [LARGE SCALE GENOMIC DNA]</scope>
    <source>
        <strain evidence="8 9">MLST1</strain>
    </source>
</reference>
<evidence type="ECO:0000256" key="5">
    <source>
        <dbReference type="ARBA" id="ARBA00023239"/>
    </source>
</evidence>
<feature type="site" description="Important for catalytic activity" evidence="7">
    <location>
        <position position="225"/>
    </location>
</feature>
<keyword evidence="7" id="KW-0997">Cell inner membrane</keyword>
<keyword evidence="3 7" id="KW-1133">Transmembrane helix</keyword>
<dbReference type="PANTHER" id="PTHR30518:SF2">
    <property type="entry name" value="ENDOLYTIC MUREIN TRANSGLYCOSYLASE"/>
    <property type="match status" value="1"/>
</dbReference>
<keyword evidence="6 7" id="KW-0961">Cell wall biogenesis/degradation</keyword>
<dbReference type="GO" id="GO:0005886">
    <property type="term" value="C:plasma membrane"/>
    <property type="evidence" value="ECO:0007669"/>
    <property type="project" value="UniProtKB-SubCell"/>
</dbReference>
<evidence type="ECO:0000313" key="9">
    <source>
        <dbReference type="Proteomes" id="UP000288293"/>
    </source>
</evidence>
<accession>A0A432W6D9</accession>
<dbReference type="PANTHER" id="PTHR30518">
    <property type="entry name" value="ENDOLYTIC MUREIN TRANSGLYCOSYLASE"/>
    <property type="match status" value="1"/>
</dbReference>
<evidence type="ECO:0000256" key="6">
    <source>
        <dbReference type="ARBA" id="ARBA00023316"/>
    </source>
</evidence>
<dbReference type="Pfam" id="PF02618">
    <property type="entry name" value="YceG"/>
    <property type="match status" value="1"/>
</dbReference>
<dbReference type="NCBIfam" id="TIGR00247">
    <property type="entry name" value="endolytic transglycosylase MltG"/>
    <property type="match status" value="1"/>
</dbReference>
<keyword evidence="9" id="KW-1185">Reference proteome</keyword>
<keyword evidence="1 7" id="KW-1003">Cell membrane</keyword>
<dbReference type="EMBL" id="PIPL01000001">
    <property type="protein sequence ID" value="RUO25644.1"/>
    <property type="molecule type" value="Genomic_DNA"/>
</dbReference>
<sequence length="340" mass="38792">MMKVLKFLVLLAMTGMLLLAIAVGSLYWWFTQPKVVMAEADALAPALFEVPRGTHGRKFAELLEEQGYIENSQLNYLAARLFLDAGSLRAGVYAIQPADSAQRVWQRVLQGQQHYFRITFVEGSQFSDWRRQLSEHPYISTQTEDKSDAEITQILAPDAPYDRPEGLLFPDTYKFTAGTSDLQLIRQAYQRMQLNLNELWENRKSNLPVSSPYQALILASIIEKETGAAHERGLVASVFVNRLITGMRLQSDPTIIYGLGDDYRGVIYRSDIHQYTPYNTYRINGLPPTPIAMPGYESIKATLNPIPSEYFYFVSSNDGQHVFSRTLEEHNRAVYKYQRN</sequence>
<comment type="catalytic activity">
    <reaction evidence="7">
        <text>a peptidoglycan chain = a peptidoglycan chain with N-acetyl-1,6-anhydromuramyl-[peptide] at the reducing end + a peptidoglycan chain with N-acetylglucosamine at the non-reducing end.</text>
        <dbReference type="EC" id="4.2.2.29"/>
    </reaction>
</comment>
<gene>
    <name evidence="7" type="primary">mltG</name>
    <name evidence="8" type="ORF">CWE09_02640</name>
</gene>
<name>A0A432W6D9_9GAMM</name>
<evidence type="ECO:0000256" key="7">
    <source>
        <dbReference type="HAMAP-Rule" id="MF_02065"/>
    </source>
</evidence>
<comment type="similarity">
    <text evidence="7">Belongs to the transglycosylase MltG family.</text>
</comment>
<evidence type="ECO:0000256" key="4">
    <source>
        <dbReference type="ARBA" id="ARBA00023136"/>
    </source>
</evidence>
<comment type="subcellular location">
    <subcellularLocation>
        <location evidence="7">Cell inner membrane</location>
        <topology evidence="7">Single-pass membrane protein</topology>
    </subcellularLocation>
</comment>
<dbReference type="Gene3D" id="3.30.160.60">
    <property type="entry name" value="Classic Zinc Finger"/>
    <property type="match status" value="1"/>
</dbReference>
<dbReference type="HAMAP" id="MF_02065">
    <property type="entry name" value="MltG"/>
    <property type="match status" value="1"/>
</dbReference>
<evidence type="ECO:0000313" key="8">
    <source>
        <dbReference type="EMBL" id="RUO25644.1"/>
    </source>
</evidence>
<dbReference type="InterPro" id="IPR003770">
    <property type="entry name" value="MLTG-like"/>
</dbReference>
<organism evidence="8 9">
    <name type="scientific">Aliidiomarina minuta</name>
    <dbReference type="NCBI Taxonomy" id="880057"/>
    <lineage>
        <taxon>Bacteria</taxon>
        <taxon>Pseudomonadati</taxon>
        <taxon>Pseudomonadota</taxon>
        <taxon>Gammaproteobacteria</taxon>
        <taxon>Alteromonadales</taxon>
        <taxon>Idiomarinaceae</taxon>
        <taxon>Aliidiomarina</taxon>
    </lineage>
</organism>
<comment type="function">
    <text evidence="7">Functions as a peptidoglycan terminase that cleaves nascent peptidoglycan strands endolytically to terminate their elongation.</text>
</comment>